<evidence type="ECO:0000313" key="2">
    <source>
        <dbReference type="EMBL" id="MBE1612981.1"/>
    </source>
</evidence>
<dbReference type="Proteomes" id="UP000638648">
    <property type="component" value="Unassembled WGS sequence"/>
</dbReference>
<dbReference type="AlphaFoldDB" id="A0A927N5D7"/>
<feature type="compositionally biased region" description="Polar residues" evidence="1">
    <location>
        <begin position="66"/>
        <end position="75"/>
    </location>
</feature>
<evidence type="ECO:0000256" key="1">
    <source>
        <dbReference type="SAM" id="MobiDB-lite"/>
    </source>
</evidence>
<protein>
    <submittedName>
        <fullName evidence="2">Uncharacterized protein</fullName>
    </submittedName>
</protein>
<feature type="region of interest" description="Disordered" evidence="1">
    <location>
        <begin position="56"/>
        <end position="75"/>
    </location>
</feature>
<comment type="caution">
    <text evidence="2">The sequence shown here is derived from an EMBL/GenBank/DDBJ whole genome shotgun (WGS) entry which is preliminary data.</text>
</comment>
<name>A0A927N5D7_9ACTN</name>
<evidence type="ECO:0000313" key="3">
    <source>
        <dbReference type="Proteomes" id="UP000638648"/>
    </source>
</evidence>
<proteinExistence type="predicted"/>
<sequence>MADNTGVISICGQRIGLGRGYAHHTLTIAVSDTTLAIELDDADVRVIRRTTTQPVRNIKSRPPRTATASTSGREL</sequence>
<accession>A0A927N5D7</accession>
<keyword evidence="3" id="KW-1185">Reference proteome</keyword>
<gene>
    <name evidence="2" type="ORF">HEB94_009829</name>
</gene>
<organism evidence="2 3">
    <name type="scientific">Actinopolymorpha pittospori</name>
    <dbReference type="NCBI Taxonomy" id="648752"/>
    <lineage>
        <taxon>Bacteria</taxon>
        <taxon>Bacillati</taxon>
        <taxon>Actinomycetota</taxon>
        <taxon>Actinomycetes</taxon>
        <taxon>Propionibacteriales</taxon>
        <taxon>Actinopolymorphaceae</taxon>
        <taxon>Actinopolymorpha</taxon>
    </lineage>
</organism>
<dbReference type="EMBL" id="JADBEM010000001">
    <property type="protein sequence ID" value="MBE1612981.1"/>
    <property type="molecule type" value="Genomic_DNA"/>
</dbReference>
<dbReference type="RefSeq" id="WP_202896929.1">
    <property type="nucleotide sequence ID" value="NZ_BAABJL010000157.1"/>
</dbReference>
<reference evidence="2" key="1">
    <citation type="submission" date="2020-10" db="EMBL/GenBank/DDBJ databases">
        <title>Sequencing the genomes of 1000 actinobacteria strains.</title>
        <authorList>
            <person name="Klenk H.-P."/>
        </authorList>
    </citation>
    <scope>NUCLEOTIDE SEQUENCE</scope>
    <source>
        <strain evidence="2">DSM 45354</strain>
    </source>
</reference>